<reference evidence="4 5" key="1">
    <citation type="submission" date="2018-08" db="EMBL/GenBank/DDBJ databases">
        <title>A genome reference for cultivated species of the human gut microbiota.</title>
        <authorList>
            <person name="Zou Y."/>
            <person name="Xue W."/>
            <person name="Luo G."/>
        </authorList>
    </citation>
    <scope>NUCLEOTIDE SEQUENCE [LARGE SCALE GENOMIC DNA]</scope>
    <source>
        <strain evidence="4 5">AM54-25XD</strain>
    </source>
</reference>
<dbReference type="GO" id="GO:0047348">
    <property type="term" value="F:glycerol-3-phosphate cytidylyltransferase activity"/>
    <property type="evidence" value="ECO:0007669"/>
    <property type="project" value="UniProtKB-EC"/>
</dbReference>
<dbReference type="NCBIfam" id="TIGR01518">
    <property type="entry name" value="g3p_cytidyltrns"/>
    <property type="match status" value="1"/>
</dbReference>
<dbReference type="GO" id="GO:0046872">
    <property type="term" value="F:metal ion binding"/>
    <property type="evidence" value="ECO:0007669"/>
    <property type="project" value="InterPro"/>
</dbReference>
<feature type="domain" description="Cytidyltransferase-like" evidence="3">
    <location>
        <begin position="5"/>
        <end position="103"/>
    </location>
</feature>
<dbReference type="GO" id="GO:0019350">
    <property type="term" value="P:teichoic acid biosynthetic process"/>
    <property type="evidence" value="ECO:0007669"/>
    <property type="project" value="InterPro"/>
</dbReference>
<proteinExistence type="predicted"/>
<dbReference type="EC" id="2.7.7.39" evidence="4"/>
<dbReference type="Pfam" id="PF01467">
    <property type="entry name" value="CTP_transf_like"/>
    <property type="match status" value="1"/>
</dbReference>
<evidence type="ECO:0000256" key="2">
    <source>
        <dbReference type="ARBA" id="ARBA00022695"/>
    </source>
</evidence>
<gene>
    <name evidence="4" type="primary">tagD</name>
    <name evidence="4" type="ORF">DXA03_06900</name>
</gene>
<evidence type="ECO:0000256" key="1">
    <source>
        <dbReference type="ARBA" id="ARBA00022679"/>
    </source>
</evidence>
<sequence>MKRVITYGTFDLIHYGHINLLERAKKMGDYLIVGLSTNQFNEEKNKKCYFSFEERKRLLEAIRYVDLVIPEECWEQKRSDIEMYHVDTFVMGDDWSGKFDDLKDICDVVYLSRTPEVPQQR</sequence>
<dbReference type="EMBL" id="QSDV01000008">
    <property type="protein sequence ID" value="RGZ18891.1"/>
    <property type="molecule type" value="Genomic_DNA"/>
</dbReference>
<dbReference type="InterPro" id="IPR006409">
    <property type="entry name" value="G3P_cytidylTrfase"/>
</dbReference>
<dbReference type="AlphaFoldDB" id="A0A413MC09"/>
<dbReference type="SUPFAM" id="SSF52374">
    <property type="entry name" value="Nucleotidylyl transferase"/>
    <property type="match status" value="1"/>
</dbReference>
<dbReference type="InterPro" id="IPR050385">
    <property type="entry name" value="Archaeal_FAD_synthase"/>
</dbReference>
<dbReference type="PANTHER" id="PTHR43793">
    <property type="entry name" value="FAD SYNTHASE"/>
    <property type="match status" value="1"/>
</dbReference>
<evidence type="ECO:0000313" key="5">
    <source>
        <dbReference type="Proteomes" id="UP000285209"/>
    </source>
</evidence>
<dbReference type="InterPro" id="IPR004821">
    <property type="entry name" value="Cyt_trans-like"/>
</dbReference>
<protein>
    <submittedName>
        <fullName evidence="4">Glycerol-3-phosphate cytidylyltransferase</fullName>
        <ecNumber evidence="4">2.7.7.39</ecNumber>
    </submittedName>
</protein>
<dbReference type="Gene3D" id="3.40.50.620">
    <property type="entry name" value="HUPs"/>
    <property type="match status" value="1"/>
</dbReference>
<keyword evidence="1 4" id="KW-0808">Transferase</keyword>
<dbReference type="InterPro" id="IPR014729">
    <property type="entry name" value="Rossmann-like_a/b/a_fold"/>
</dbReference>
<dbReference type="NCBIfam" id="TIGR00125">
    <property type="entry name" value="cyt_tran_rel"/>
    <property type="match status" value="1"/>
</dbReference>
<dbReference type="Proteomes" id="UP000285209">
    <property type="component" value="Unassembled WGS sequence"/>
</dbReference>
<evidence type="ECO:0000313" key="4">
    <source>
        <dbReference type="EMBL" id="RGZ18891.1"/>
    </source>
</evidence>
<comment type="caution">
    <text evidence="4">The sequence shown here is derived from an EMBL/GenBank/DDBJ whole genome shotgun (WGS) entry which is preliminary data.</text>
</comment>
<keyword evidence="2 4" id="KW-0548">Nucleotidyltransferase</keyword>
<evidence type="ECO:0000259" key="3">
    <source>
        <dbReference type="Pfam" id="PF01467"/>
    </source>
</evidence>
<organism evidence="4 5">
    <name type="scientific">Agathobacter rectalis</name>
    <dbReference type="NCBI Taxonomy" id="39491"/>
    <lineage>
        <taxon>Bacteria</taxon>
        <taxon>Bacillati</taxon>
        <taxon>Bacillota</taxon>
        <taxon>Clostridia</taxon>
        <taxon>Lachnospirales</taxon>
        <taxon>Lachnospiraceae</taxon>
        <taxon>Agathobacter</taxon>
    </lineage>
</organism>
<accession>A0A413MC09</accession>
<dbReference type="GO" id="GO:0005737">
    <property type="term" value="C:cytoplasm"/>
    <property type="evidence" value="ECO:0007669"/>
    <property type="project" value="InterPro"/>
</dbReference>
<name>A0A413MC09_9FIRM</name>
<dbReference type="PANTHER" id="PTHR43793:SF1">
    <property type="entry name" value="FAD SYNTHASE"/>
    <property type="match status" value="1"/>
</dbReference>